<sequence>MQASLCVPPFCYGTTVHANASLTQGSTNSIYSSVQLQLASARPPT</sequence>
<dbReference type="KEGG" id="cti:RALTA_A1588"/>
<organism evidence="1 2">
    <name type="scientific">Cupriavidus taiwanensis (strain DSM 17343 / BCRC 17206 / CCUG 44338 / CIP 107171 / LMG 19424 / R1)</name>
    <name type="common">Ralstonia taiwanensis (strain LMG 19424)</name>
    <dbReference type="NCBI Taxonomy" id="977880"/>
    <lineage>
        <taxon>Bacteria</taxon>
        <taxon>Pseudomonadati</taxon>
        <taxon>Pseudomonadota</taxon>
        <taxon>Betaproteobacteria</taxon>
        <taxon>Burkholderiales</taxon>
        <taxon>Burkholderiaceae</taxon>
        <taxon>Cupriavidus</taxon>
    </lineage>
</organism>
<name>B3R1C4_CUPTR</name>
<accession>B3R1C4</accession>
<reference evidence="1 2" key="1">
    <citation type="journal article" date="2008" name="Genome Res.">
        <title>Genome sequence of the beta-rhizobium Cupriavidus taiwanensis and comparative genomics of rhizobia.</title>
        <authorList>
            <person name="Amadou C."/>
            <person name="Pascal G."/>
            <person name="Mangenot S."/>
            <person name="Glew M."/>
            <person name="Bontemps C."/>
            <person name="Capela D."/>
            <person name="Carrere S."/>
            <person name="Cruveiller S."/>
            <person name="Dossat C."/>
            <person name="Lajus A."/>
            <person name="Marchetti M."/>
            <person name="Poinsot V."/>
            <person name="Rouy Z."/>
            <person name="Servin B."/>
            <person name="Saad M."/>
            <person name="Schenowitz C."/>
            <person name="Barbe V."/>
            <person name="Batut J."/>
            <person name="Medigue C."/>
            <person name="Masson-Boivin C."/>
        </authorList>
    </citation>
    <scope>NUCLEOTIDE SEQUENCE [LARGE SCALE GENOMIC DNA]</scope>
    <source>
        <strain evidence="2">DSM 17343 / BCRC 17206 / CCUG 44338 / CIP 107171 / LMG 19424 / R1</strain>
    </source>
</reference>
<proteinExistence type="predicted"/>
<keyword evidence="2" id="KW-1185">Reference proteome</keyword>
<gene>
    <name evidence="1" type="ordered locus">RALTA_A1588</name>
</gene>
<dbReference type="EMBL" id="CU633749">
    <property type="protein sequence ID" value="CAQ69533.1"/>
    <property type="molecule type" value="Genomic_DNA"/>
</dbReference>
<dbReference type="Proteomes" id="UP000001692">
    <property type="component" value="Chromosome 1"/>
</dbReference>
<dbReference type="AlphaFoldDB" id="B3R1C4"/>
<dbReference type="HOGENOM" id="CLU_3198770_0_0_4"/>
<evidence type="ECO:0000313" key="2">
    <source>
        <dbReference type="Proteomes" id="UP000001692"/>
    </source>
</evidence>
<evidence type="ECO:0000313" key="1">
    <source>
        <dbReference type="EMBL" id="CAQ69533.1"/>
    </source>
</evidence>
<protein>
    <submittedName>
        <fullName evidence="1">Uncharacterized protein</fullName>
    </submittedName>
</protein>